<protein>
    <recommendedName>
        <fullName evidence="3">Urease accessory protein UreF</fullName>
    </recommendedName>
</protein>
<comment type="subcellular location">
    <subcellularLocation>
        <location evidence="3">Cytoplasm</location>
    </subcellularLocation>
</comment>
<dbReference type="AlphaFoldDB" id="A0A248LHH7"/>
<dbReference type="InterPro" id="IPR038277">
    <property type="entry name" value="UreF_sf"/>
</dbReference>
<comment type="function">
    <text evidence="3">Required for maturation of urease via the functional incorporation of the urease nickel metallocenter.</text>
</comment>
<proteinExistence type="inferred from homology"/>
<keyword evidence="2 3" id="KW-0143">Chaperone</keyword>
<dbReference type="Proteomes" id="UP000197424">
    <property type="component" value="Chromosome"/>
</dbReference>
<dbReference type="PANTHER" id="PTHR33620">
    <property type="entry name" value="UREASE ACCESSORY PROTEIN F"/>
    <property type="match status" value="1"/>
</dbReference>
<reference evidence="5" key="1">
    <citation type="submission" date="2017-06" db="EMBL/GenBank/DDBJ databases">
        <title>Whole genome sequence of Laribacter hongkongensis LHGZ1.</title>
        <authorList>
            <person name="Chen D."/>
            <person name="Wu H."/>
            <person name="Chen J."/>
        </authorList>
    </citation>
    <scope>NUCLEOTIDE SEQUENCE [LARGE SCALE GENOMIC DNA]</scope>
    <source>
        <strain evidence="5">LHGZ1</strain>
    </source>
</reference>
<dbReference type="OrthoDB" id="9798772at2"/>
<dbReference type="Pfam" id="PF01730">
    <property type="entry name" value="UreF"/>
    <property type="match status" value="1"/>
</dbReference>
<sequence length="231" mass="24970">MKAISATELLRVLQFGDSTLPVGAFSFSNSLESALQAGEVHDADTLGQYVRAACRQTSGLDGVALLAAHRAACRQDLDGVLAADEALMLRRVGEEQQLMTTRMGKKLGELALRLCPAPLTGEWVKAINDNVTPGCFPVGMGLLFAGLELPERDAFAVHHYGLASMMVGAALRMMRVDHYDTQSILFAINGEVEDEYLRVAGFGLGDMAGFAPVFDVMVAHHVESHVRMFMN</sequence>
<dbReference type="EMBL" id="CP022115">
    <property type="protein sequence ID" value="ASJ23985.1"/>
    <property type="molecule type" value="Genomic_DNA"/>
</dbReference>
<dbReference type="GO" id="GO:0016151">
    <property type="term" value="F:nickel cation binding"/>
    <property type="evidence" value="ECO:0007669"/>
    <property type="project" value="UniProtKB-UniRule"/>
</dbReference>
<evidence type="ECO:0000256" key="3">
    <source>
        <dbReference type="HAMAP-Rule" id="MF_01385"/>
    </source>
</evidence>
<dbReference type="Gene3D" id="1.10.4190.10">
    <property type="entry name" value="Urease accessory protein UreF"/>
    <property type="match status" value="1"/>
</dbReference>
<evidence type="ECO:0000256" key="1">
    <source>
        <dbReference type="ARBA" id="ARBA00022988"/>
    </source>
</evidence>
<dbReference type="PIRSF" id="PIRSF009467">
    <property type="entry name" value="Ureas_acces_UreF"/>
    <property type="match status" value="1"/>
</dbReference>
<dbReference type="InterPro" id="IPR002639">
    <property type="entry name" value="UreF"/>
</dbReference>
<dbReference type="HAMAP" id="MF_01385">
    <property type="entry name" value="UreF"/>
    <property type="match status" value="1"/>
</dbReference>
<evidence type="ECO:0000313" key="4">
    <source>
        <dbReference type="EMBL" id="ASJ23985.1"/>
    </source>
</evidence>
<accession>A0A248LHH7</accession>
<comment type="subunit">
    <text evidence="3">UreD, UreF and UreG form a complex that acts as a GTP-hydrolysis-dependent molecular chaperone, activating the urease apoprotein by helping to assemble the nickel containing metallocenter of UreC. The UreE protein probably delivers the nickel.</text>
</comment>
<evidence type="ECO:0000256" key="2">
    <source>
        <dbReference type="ARBA" id="ARBA00023186"/>
    </source>
</evidence>
<keyword evidence="3" id="KW-0963">Cytoplasm</keyword>
<evidence type="ECO:0000313" key="5">
    <source>
        <dbReference type="Proteomes" id="UP000197424"/>
    </source>
</evidence>
<dbReference type="PANTHER" id="PTHR33620:SF1">
    <property type="entry name" value="UREASE ACCESSORY PROTEIN F"/>
    <property type="match status" value="1"/>
</dbReference>
<gene>
    <name evidence="3 4" type="primary">ureF</name>
    <name evidence="4" type="ORF">LHGZ1_1154</name>
</gene>
<comment type="similarity">
    <text evidence="3">Belongs to the UreF family.</text>
</comment>
<organism evidence="4 5">
    <name type="scientific">Laribacter hongkongensis</name>
    <dbReference type="NCBI Taxonomy" id="168471"/>
    <lineage>
        <taxon>Bacteria</taxon>
        <taxon>Pseudomonadati</taxon>
        <taxon>Pseudomonadota</taxon>
        <taxon>Betaproteobacteria</taxon>
        <taxon>Neisseriales</taxon>
        <taxon>Aquaspirillaceae</taxon>
        <taxon>Laribacter</taxon>
    </lineage>
</organism>
<dbReference type="RefSeq" id="WP_088860439.1">
    <property type="nucleotide sequence ID" value="NZ_CP022115.1"/>
</dbReference>
<keyword evidence="1 3" id="KW-0996">Nickel insertion</keyword>
<name>A0A248LHH7_9NEIS</name>
<dbReference type="GO" id="GO:0005737">
    <property type="term" value="C:cytoplasm"/>
    <property type="evidence" value="ECO:0007669"/>
    <property type="project" value="UniProtKB-SubCell"/>
</dbReference>